<dbReference type="GO" id="GO:0005737">
    <property type="term" value="C:cytoplasm"/>
    <property type="evidence" value="ECO:0007669"/>
    <property type="project" value="TreeGrafter"/>
</dbReference>
<dbReference type="PANTHER" id="PTHR10628">
    <property type="entry name" value="SIALIDASE"/>
    <property type="match status" value="1"/>
</dbReference>
<evidence type="ECO:0000313" key="8">
    <source>
        <dbReference type="Proteomes" id="UP000288216"/>
    </source>
</evidence>
<keyword evidence="4" id="KW-0443">Lipid metabolism</keyword>
<protein>
    <recommendedName>
        <fullName evidence="3">exo-alpha-sialidase</fullName>
        <ecNumber evidence="3">3.2.1.18</ecNumber>
    </recommendedName>
</protein>
<dbReference type="AlphaFoldDB" id="A0A401NHZ2"/>
<comment type="catalytic activity">
    <reaction evidence="1">
        <text>Hydrolysis of alpha-(2-&gt;3)-, alpha-(2-&gt;6)-, alpha-(2-&gt;8)- glycosidic linkages of terminal sialic acid residues in oligosaccharides, glycoproteins, glycolipids, colominic acid and synthetic substrates.</text>
        <dbReference type="EC" id="3.2.1.18"/>
    </reaction>
</comment>
<keyword evidence="8" id="KW-1185">Reference proteome</keyword>
<organism evidence="7 8">
    <name type="scientific">Scyliorhinus torazame</name>
    <name type="common">Cloudy catshark</name>
    <name type="synonym">Catulus torazame</name>
    <dbReference type="NCBI Taxonomy" id="75743"/>
    <lineage>
        <taxon>Eukaryota</taxon>
        <taxon>Metazoa</taxon>
        <taxon>Chordata</taxon>
        <taxon>Craniata</taxon>
        <taxon>Vertebrata</taxon>
        <taxon>Chondrichthyes</taxon>
        <taxon>Elasmobranchii</taxon>
        <taxon>Galeomorphii</taxon>
        <taxon>Galeoidea</taxon>
        <taxon>Carcharhiniformes</taxon>
        <taxon>Scyliorhinidae</taxon>
        <taxon>Scyliorhinus</taxon>
    </lineage>
</organism>
<dbReference type="InterPro" id="IPR011040">
    <property type="entry name" value="Sialidase"/>
</dbReference>
<feature type="domain" description="Sialidase" evidence="6">
    <location>
        <begin position="35"/>
        <end position="361"/>
    </location>
</feature>
<dbReference type="InterPro" id="IPR026856">
    <property type="entry name" value="Sialidase_fam"/>
</dbReference>
<evidence type="ECO:0000256" key="2">
    <source>
        <dbReference type="ARBA" id="ARBA00009348"/>
    </source>
</evidence>
<reference evidence="7 8" key="1">
    <citation type="journal article" date="2018" name="Nat. Ecol. Evol.">
        <title>Shark genomes provide insights into elasmobranch evolution and the origin of vertebrates.</title>
        <authorList>
            <person name="Hara Y"/>
            <person name="Yamaguchi K"/>
            <person name="Onimaru K"/>
            <person name="Kadota M"/>
            <person name="Koyanagi M"/>
            <person name="Keeley SD"/>
            <person name="Tatsumi K"/>
            <person name="Tanaka K"/>
            <person name="Motone F"/>
            <person name="Kageyama Y"/>
            <person name="Nozu R"/>
            <person name="Adachi N"/>
            <person name="Nishimura O"/>
            <person name="Nakagawa R"/>
            <person name="Tanegashima C"/>
            <person name="Kiyatake I"/>
            <person name="Matsumoto R"/>
            <person name="Murakumo K"/>
            <person name="Nishida K"/>
            <person name="Terakita A"/>
            <person name="Kuratani S"/>
            <person name="Sato K"/>
            <person name="Hyodo S Kuraku.S."/>
        </authorList>
    </citation>
    <scope>NUCLEOTIDE SEQUENCE [LARGE SCALE GENOMIC DNA]</scope>
</reference>
<dbReference type="GO" id="GO:0009313">
    <property type="term" value="P:oligosaccharide catabolic process"/>
    <property type="evidence" value="ECO:0007669"/>
    <property type="project" value="TreeGrafter"/>
</dbReference>
<evidence type="ECO:0000256" key="4">
    <source>
        <dbReference type="ARBA" id="ARBA00022963"/>
    </source>
</evidence>
<dbReference type="EMBL" id="BFAA01003678">
    <property type="protein sequence ID" value="GCB60477.1"/>
    <property type="molecule type" value="Genomic_DNA"/>
</dbReference>
<evidence type="ECO:0000256" key="3">
    <source>
        <dbReference type="ARBA" id="ARBA00012733"/>
    </source>
</evidence>
<evidence type="ECO:0000259" key="6">
    <source>
        <dbReference type="Pfam" id="PF13088"/>
    </source>
</evidence>
<name>A0A401NHZ2_SCYTO</name>
<gene>
    <name evidence="7" type="ORF">scyTo_0009185</name>
</gene>
<dbReference type="InterPro" id="IPR036278">
    <property type="entry name" value="Sialidase_sf"/>
</dbReference>
<dbReference type="PANTHER" id="PTHR10628:SF30">
    <property type="entry name" value="EXO-ALPHA-SIALIDASE"/>
    <property type="match status" value="1"/>
</dbReference>
<sequence length="409" mass="46054">MASSNSFNTTVLFKQEKSFGYRIPALLHVPDTGILLAFAEKRLGSRDEDADALMLRRGTYKMSLKNFEWENVTPIESAQLKNHRSMNPCPVYDKDTGTVFLFFIAVFGNTPEQHQIRTGKNVTRLCFVTSKDKGQNWSNATDLTDCTIGQYINKWATFAVGPGHGIQLRSGRLIIPAHAYEKQSGGQVMSRVFTFFSDNHGESWNFGDFVSREECGECQMVSMDQGNGPGILYCNARSIKRGEKQYRVQAFSIDDGCTFTEGHLAKKLVEPPNGCHGSIIHFPASKLSQVKVYPAIKEYHCQQQKDTSKLTENFEIILFSHTTNFKSRRDLGIYLSTCPGSFHIWTEPWIIYPGPSAYSELAFVEFPGEEIPLVTCLFECGSKSECEQISFSVFQVDEVIKNILKKATD</sequence>
<keyword evidence="5" id="KW-0378">Hydrolase</keyword>
<keyword evidence="5" id="KW-0326">Glycosidase</keyword>
<dbReference type="SUPFAM" id="SSF50939">
    <property type="entry name" value="Sialidases"/>
    <property type="match status" value="1"/>
</dbReference>
<evidence type="ECO:0000313" key="7">
    <source>
        <dbReference type="EMBL" id="GCB60477.1"/>
    </source>
</evidence>
<dbReference type="OMA" id="SDHGTTW"/>
<dbReference type="STRING" id="75743.A0A401NHZ2"/>
<proteinExistence type="inferred from homology"/>
<dbReference type="GO" id="GO:0004308">
    <property type="term" value="F:exo-alpha-sialidase activity"/>
    <property type="evidence" value="ECO:0007669"/>
    <property type="project" value="UniProtKB-EC"/>
</dbReference>
<dbReference type="Proteomes" id="UP000288216">
    <property type="component" value="Unassembled WGS sequence"/>
</dbReference>
<dbReference type="GO" id="GO:0006689">
    <property type="term" value="P:ganglioside catabolic process"/>
    <property type="evidence" value="ECO:0007669"/>
    <property type="project" value="TreeGrafter"/>
</dbReference>
<comment type="caution">
    <text evidence="7">The sequence shown here is derived from an EMBL/GenBank/DDBJ whole genome shotgun (WGS) entry which is preliminary data.</text>
</comment>
<dbReference type="CDD" id="cd15482">
    <property type="entry name" value="Sialidase_non-viral"/>
    <property type="match status" value="1"/>
</dbReference>
<dbReference type="Gene3D" id="2.120.10.10">
    <property type="match status" value="1"/>
</dbReference>
<dbReference type="Pfam" id="PF13088">
    <property type="entry name" value="BNR_2"/>
    <property type="match status" value="1"/>
</dbReference>
<comment type="similarity">
    <text evidence="2">Belongs to the glycosyl hydrolase 33 family.</text>
</comment>
<accession>A0A401NHZ2</accession>
<evidence type="ECO:0000256" key="5">
    <source>
        <dbReference type="ARBA" id="ARBA00023295"/>
    </source>
</evidence>
<dbReference type="OrthoDB" id="2739686at2759"/>
<evidence type="ECO:0000256" key="1">
    <source>
        <dbReference type="ARBA" id="ARBA00000427"/>
    </source>
</evidence>
<keyword evidence="4" id="KW-0442">Lipid degradation</keyword>
<dbReference type="GO" id="GO:0016020">
    <property type="term" value="C:membrane"/>
    <property type="evidence" value="ECO:0007669"/>
    <property type="project" value="TreeGrafter"/>
</dbReference>
<dbReference type="EC" id="3.2.1.18" evidence="3"/>